<name>A0A1G9RVX7_9PSEU</name>
<sequence>MSSPDLSHLTWRTSSYSQGNGACVEVALGTDVVGLRDSKNPDGGHILVPTFGFRRLVTSIKFGYQH</sequence>
<dbReference type="EMBL" id="FNET01000019">
    <property type="protein sequence ID" value="SDM27381.1"/>
    <property type="molecule type" value="Genomic_DNA"/>
</dbReference>
<evidence type="ECO:0000259" key="1">
    <source>
        <dbReference type="Pfam" id="PF04149"/>
    </source>
</evidence>
<dbReference type="RefSeq" id="WP_090012013.1">
    <property type="nucleotide sequence ID" value="NZ_FNET01000019.1"/>
</dbReference>
<dbReference type="AlphaFoldDB" id="A0A1G9RVX7"/>
<reference evidence="3" key="1">
    <citation type="submission" date="2016-10" db="EMBL/GenBank/DDBJ databases">
        <authorList>
            <person name="Varghese N."/>
            <person name="Submissions S."/>
        </authorList>
    </citation>
    <scope>NUCLEOTIDE SEQUENCE [LARGE SCALE GENOMIC DNA]</scope>
    <source>
        <strain evidence="3">DSM 44796</strain>
    </source>
</reference>
<feature type="domain" description="DUF397" evidence="1">
    <location>
        <begin position="9"/>
        <end position="61"/>
    </location>
</feature>
<proteinExistence type="predicted"/>
<dbReference type="Pfam" id="PF04149">
    <property type="entry name" value="DUF397"/>
    <property type="match status" value="1"/>
</dbReference>
<gene>
    <name evidence="2" type="ORF">SAMN04488074_11937</name>
</gene>
<protein>
    <recommendedName>
        <fullName evidence="1">DUF397 domain-containing protein</fullName>
    </recommendedName>
</protein>
<accession>A0A1G9RVX7</accession>
<evidence type="ECO:0000313" key="3">
    <source>
        <dbReference type="Proteomes" id="UP000199682"/>
    </source>
</evidence>
<evidence type="ECO:0000313" key="2">
    <source>
        <dbReference type="EMBL" id="SDM27381.1"/>
    </source>
</evidence>
<dbReference type="InterPro" id="IPR007278">
    <property type="entry name" value="DUF397"/>
</dbReference>
<organism evidence="2 3">
    <name type="scientific">Lentzea albidocapillata subsp. violacea</name>
    <dbReference type="NCBI Taxonomy" id="128104"/>
    <lineage>
        <taxon>Bacteria</taxon>
        <taxon>Bacillati</taxon>
        <taxon>Actinomycetota</taxon>
        <taxon>Actinomycetes</taxon>
        <taxon>Pseudonocardiales</taxon>
        <taxon>Pseudonocardiaceae</taxon>
        <taxon>Lentzea</taxon>
    </lineage>
</organism>
<dbReference type="Proteomes" id="UP000199682">
    <property type="component" value="Unassembled WGS sequence"/>
</dbReference>